<dbReference type="GO" id="GO:0070390">
    <property type="term" value="C:transcription export complex 2"/>
    <property type="evidence" value="ECO:0000318"/>
    <property type="project" value="GO_Central"/>
</dbReference>
<evidence type="ECO:0000256" key="1">
    <source>
        <dbReference type="SAM" id="Coils"/>
    </source>
</evidence>
<keyword evidence="4" id="KW-1185">Reference proteome</keyword>
<protein>
    <submittedName>
        <fullName evidence="3">PCI domain containing protein</fullName>
    </submittedName>
</protein>
<dbReference type="EMBL" id="DS113228">
    <property type="protein sequence ID" value="EAY17661.1"/>
    <property type="molecule type" value="Genomic_DNA"/>
</dbReference>
<dbReference type="FunFam" id="1.10.10.10:FF:001238">
    <property type="entry name" value="PCI domain containing protein"/>
    <property type="match status" value="1"/>
</dbReference>
<dbReference type="InterPro" id="IPR045114">
    <property type="entry name" value="Csn12-like"/>
</dbReference>
<dbReference type="SMR" id="A2DPR1"/>
<dbReference type="VEuPathDB" id="TrichDB:TVAGG3_0934640"/>
<dbReference type="SMART" id="SM00753">
    <property type="entry name" value="PAM"/>
    <property type="match status" value="1"/>
</dbReference>
<evidence type="ECO:0000313" key="3">
    <source>
        <dbReference type="EMBL" id="EAY17661.1"/>
    </source>
</evidence>
<organism evidence="3 4">
    <name type="scientific">Trichomonas vaginalis (strain ATCC PRA-98 / G3)</name>
    <dbReference type="NCBI Taxonomy" id="412133"/>
    <lineage>
        <taxon>Eukaryota</taxon>
        <taxon>Metamonada</taxon>
        <taxon>Parabasalia</taxon>
        <taxon>Trichomonadida</taxon>
        <taxon>Trichomonadidae</taxon>
        <taxon>Trichomonas</taxon>
    </lineage>
</organism>
<reference evidence="3" key="2">
    <citation type="journal article" date="2007" name="Science">
        <title>Draft genome sequence of the sexually transmitted pathogen Trichomonas vaginalis.</title>
        <authorList>
            <person name="Carlton J.M."/>
            <person name="Hirt R.P."/>
            <person name="Silva J.C."/>
            <person name="Delcher A.L."/>
            <person name="Schatz M."/>
            <person name="Zhao Q."/>
            <person name="Wortman J.R."/>
            <person name="Bidwell S.L."/>
            <person name="Alsmark U.C.M."/>
            <person name="Besteiro S."/>
            <person name="Sicheritz-Ponten T."/>
            <person name="Noel C.J."/>
            <person name="Dacks J.B."/>
            <person name="Foster P.G."/>
            <person name="Simillion C."/>
            <person name="Van de Peer Y."/>
            <person name="Miranda-Saavedra D."/>
            <person name="Barton G.J."/>
            <person name="Westrop G.D."/>
            <person name="Mueller S."/>
            <person name="Dessi D."/>
            <person name="Fiori P.L."/>
            <person name="Ren Q."/>
            <person name="Paulsen I."/>
            <person name="Zhang H."/>
            <person name="Bastida-Corcuera F.D."/>
            <person name="Simoes-Barbosa A."/>
            <person name="Brown M.T."/>
            <person name="Hayes R.D."/>
            <person name="Mukherjee M."/>
            <person name="Okumura C.Y."/>
            <person name="Schneider R."/>
            <person name="Smith A.J."/>
            <person name="Vanacova S."/>
            <person name="Villalvazo M."/>
            <person name="Haas B.J."/>
            <person name="Pertea M."/>
            <person name="Feldblyum T.V."/>
            <person name="Utterback T.R."/>
            <person name="Shu C.L."/>
            <person name="Osoegawa K."/>
            <person name="de Jong P.J."/>
            <person name="Hrdy I."/>
            <person name="Horvathova L."/>
            <person name="Zubacova Z."/>
            <person name="Dolezal P."/>
            <person name="Malik S.B."/>
            <person name="Logsdon J.M. Jr."/>
            <person name="Henze K."/>
            <person name="Gupta A."/>
            <person name="Wang C.C."/>
            <person name="Dunne R.L."/>
            <person name="Upcroft J.A."/>
            <person name="Upcroft P."/>
            <person name="White O."/>
            <person name="Salzberg S.L."/>
            <person name="Tang P."/>
            <person name="Chiu C.-H."/>
            <person name="Lee Y.-S."/>
            <person name="Embley T.M."/>
            <person name="Coombs G.H."/>
            <person name="Mottram J.C."/>
            <person name="Tachezy J."/>
            <person name="Fraser-Liggett C.M."/>
            <person name="Johnson P.J."/>
        </authorList>
    </citation>
    <scope>NUCLEOTIDE SEQUENCE [LARGE SCALE GENOMIC DNA]</scope>
    <source>
        <strain evidence="3">G3</strain>
    </source>
</reference>
<dbReference type="GO" id="GO:0016973">
    <property type="term" value="P:poly(A)+ mRNA export from nucleus"/>
    <property type="evidence" value="ECO:0000318"/>
    <property type="project" value="GO_Central"/>
</dbReference>
<proteinExistence type="predicted"/>
<dbReference type="RefSeq" id="XP_001329796.1">
    <property type="nucleotide sequence ID" value="XM_001329761.1"/>
</dbReference>
<dbReference type="Proteomes" id="UP000001542">
    <property type="component" value="Unassembled WGS sequence"/>
</dbReference>
<dbReference type="OrthoDB" id="10252687at2759"/>
<dbReference type="Gene3D" id="1.10.10.10">
    <property type="entry name" value="Winged helix-like DNA-binding domain superfamily/Winged helix DNA-binding domain"/>
    <property type="match status" value="1"/>
</dbReference>
<dbReference type="PANTHER" id="PTHR12732:SF0">
    <property type="entry name" value="PCI DOMAIN-CONTAINING PROTEIN 2"/>
    <property type="match status" value="1"/>
</dbReference>
<dbReference type="PROSITE" id="PS50250">
    <property type="entry name" value="PCI"/>
    <property type="match status" value="1"/>
</dbReference>
<dbReference type="VEuPathDB" id="TrichDB:TVAG_235430"/>
<feature type="domain" description="PCI" evidence="2">
    <location>
        <begin position="177"/>
        <end position="356"/>
    </location>
</feature>
<gene>
    <name evidence="3" type="ORF">TVAG_235430</name>
</gene>
<evidence type="ECO:0000313" key="4">
    <source>
        <dbReference type="Proteomes" id="UP000001542"/>
    </source>
</evidence>
<dbReference type="GO" id="GO:0006368">
    <property type="term" value="P:transcription elongation by RNA polymerase II"/>
    <property type="evidence" value="ECO:0000318"/>
    <property type="project" value="GO_Central"/>
</dbReference>
<dbReference type="InterPro" id="IPR036388">
    <property type="entry name" value="WH-like_DNA-bd_sf"/>
</dbReference>
<dbReference type="AlphaFoldDB" id="A2DPR1"/>
<dbReference type="InterPro" id="IPR000717">
    <property type="entry name" value="PCI_dom"/>
</dbReference>
<evidence type="ECO:0000259" key="2">
    <source>
        <dbReference type="PROSITE" id="PS50250"/>
    </source>
</evidence>
<feature type="coiled-coil region" evidence="1">
    <location>
        <begin position="144"/>
        <end position="171"/>
    </location>
</feature>
<keyword evidence="1" id="KW-0175">Coiled coil</keyword>
<accession>A2DPR1</accession>
<name>A2DPR1_TRIV3</name>
<dbReference type="GO" id="GO:0000973">
    <property type="term" value="P:post-transcriptional tethering of RNA polymerase II gene DNA at nuclear periphery"/>
    <property type="evidence" value="ECO:0000318"/>
    <property type="project" value="GO_Central"/>
</dbReference>
<dbReference type="FunCoup" id="A2DPR1">
    <property type="interactions" value="4"/>
</dbReference>
<sequence>MNKQKQNIDQLIAQCFDYQYISQNTSLLESLQSSNQVTTNSNGAWTEIFPLISQIFSVQNEKDAFKLYIKAITPVIRNFKQLDTNVSVLCLKTMAKSLKYFSETAEYNESVTYLQKLLPLSMAYQRKKTGESALLYVGNNLILVNFSRNNFKQAQNVIEVVEEKVKDLSNYPINEAVEFSFNKGKINAVYSKLQEAQKDLLFAFHHTPYIERKNRRLILAYLVPVQMCLGQLPSKDLINKYSLTMYEFLAKAIETGNLALYDESLESNQFLFIKLGLFDLVVKARQLVFLQILKVVHNLWGDAKVPTTLFQEAISKYGDYDFVLSESIIASLIKEGYVKAYMSHPLKKIVFSQTDPFPNLDFNSQ</sequence>
<dbReference type="PANTHER" id="PTHR12732">
    <property type="entry name" value="UNCHARACTERIZED PROTEASOME COMPONENT REGION PCI-CONTAINING"/>
    <property type="match status" value="1"/>
</dbReference>
<dbReference type="KEGG" id="tva:4775678"/>
<dbReference type="GO" id="GO:0003690">
    <property type="term" value="F:double-stranded DNA binding"/>
    <property type="evidence" value="ECO:0000318"/>
    <property type="project" value="GO_Central"/>
</dbReference>
<dbReference type="InParanoid" id="A2DPR1"/>
<dbReference type="eggNOG" id="KOG2688">
    <property type="taxonomic scope" value="Eukaryota"/>
</dbReference>
<dbReference type="STRING" id="5722.A2DPR1"/>
<reference evidence="3" key="1">
    <citation type="submission" date="2006-10" db="EMBL/GenBank/DDBJ databases">
        <authorList>
            <person name="Amadeo P."/>
            <person name="Zhao Q."/>
            <person name="Wortman J."/>
            <person name="Fraser-Liggett C."/>
            <person name="Carlton J."/>
        </authorList>
    </citation>
    <scope>NUCLEOTIDE SEQUENCE</scope>
    <source>
        <strain evidence="3">G3</strain>
    </source>
</reference>
<dbReference type="GO" id="GO:0003723">
    <property type="term" value="F:RNA binding"/>
    <property type="evidence" value="ECO:0000318"/>
    <property type="project" value="GO_Central"/>
</dbReference>